<accession>W2GL51</accession>
<gene>
    <name evidence="1" type="ORF">L915_11137</name>
</gene>
<feature type="non-terminal residue" evidence="1">
    <location>
        <position position="123"/>
    </location>
</feature>
<sequence>MSKLWCAHYAISPTLNEKMPGHRGGRQGCPEGAHFVPLTEFGRAKGGPGVEVADAETVSETSCLTTVEKLALRPFLLSGRVSNNKVEGAEVESLEQRLKKRRCLEAREAGYRLVGSIPATSNK</sequence>
<dbReference type="AlphaFoldDB" id="W2GL51"/>
<name>W2GL51_PHYNI</name>
<dbReference type="EMBL" id="KI686953">
    <property type="protein sequence ID" value="ETK83742.1"/>
    <property type="molecule type" value="Genomic_DNA"/>
</dbReference>
<evidence type="ECO:0000313" key="1">
    <source>
        <dbReference type="EMBL" id="ETK83742.1"/>
    </source>
</evidence>
<reference evidence="1" key="1">
    <citation type="submission" date="2013-11" db="EMBL/GenBank/DDBJ databases">
        <title>The Genome Sequence of Phytophthora parasitica CJ02B3.</title>
        <authorList>
            <consortium name="The Broad Institute Genomics Platform"/>
            <person name="Russ C."/>
            <person name="Tyler B."/>
            <person name="Panabieres F."/>
            <person name="Shan W."/>
            <person name="Tripathy S."/>
            <person name="Grunwald N."/>
            <person name="Machado M."/>
            <person name="Johnson C.S."/>
            <person name="Arredondo F."/>
            <person name="Hong C."/>
            <person name="Coffey M."/>
            <person name="Young S.K."/>
            <person name="Zeng Q."/>
            <person name="Gargeya S."/>
            <person name="Fitzgerald M."/>
            <person name="Abouelleil A."/>
            <person name="Alvarado L."/>
            <person name="Chapman S.B."/>
            <person name="Gainer-Dewar J."/>
            <person name="Goldberg J."/>
            <person name="Griggs A."/>
            <person name="Gujja S."/>
            <person name="Hansen M."/>
            <person name="Howarth C."/>
            <person name="Imamovic A."/>
            <person name="Ireland A."/>
            <person name="Larimer J."/>
            <person name="McCowan C."/>
            <person name="Murphy C."/>
            <person name="Pearson M."/>
            <person name="Poon T.W."/>
            <person name="Priest M."/>
            <person name="Roberts A."/>
            <person name="Saif S."/>
            <person name="Shea T."/>
            <person name="Sykes S."/>
            <person name="Wortman J."/>
            <person name="Nusbaum C."/>
            <person name="Birren B."/>
        </authorList>
    </citation>
    <scope>NUCLEOTIDE SEQUENCE [LARGE SCALE GENOMIC DNA]</scope>
    <source>
        <strain evidence="1">CJ02B3</strain>
    </source>
</reference>
<dbReference type="Proteomes" id="UP000053236">
    <property type="component" value="Unassembled WGS sequence"/>
</dbReference>
<proteinExistence type="predicted"/>
<protein>
    <submittedName>
        <fullName evidence="1">Uncharacterized protein</fullName>
    </submittedName>
</protein>
<organism evidence="1">
    <name type="scientific">Phytophthora nicotianae</name>
    <name type="common">Potato buckeye rot agent</name>
    <name type="synonym">Phytophthora parasitica</name>
    <dbReference type="NCBI Taxonomy" id="4792"/>
    <lineage>
        <taxon>Eukaryota</taxon>
        <taxon>Sar</taxon>
        <taxon>Stramenopiles</taxon>
        <taxon>Oomycota</taxon>
        <taxon>Peronosporomycetes</taxon>
        <taxon>Peronosporales</taxon>
        <taxon>Peronosporaceae</taxon>
        <taxon>Phytophthora</taxon>
    </lineage>
</organism>